<dbReference type="GO" id="GO:0016831">
    <property type="term" value="F:carboxy-lyase activity"/>
    <property type="evidence" value="ECO:0007669"/>
    <property type="project" value="InterPro"/>
</dbReference>
<dbReference type="AlphaFoldDB" id="A0A498QJ79"/>
<gene>
    <name evidence="3" type="ORF">LAUMK13_05624</name>
</gene>
<accession>A0A498QJ79</accession>
<sequence>MTAESTQKMTIIDAWVQPWPADAVAKMPARNFTLADRMDHGPRMRAGIPLETMIEEMDEAGIGKALCSAGPLIPNDAVLDAVQRYPDRLIPVASVNPWTPDGVMAAVGALRELVNDHGCKGLKLEPFILDKVPTEAQWYPLYAACVDLDITVQIQVGGTGPSTYTSETGRPGHIDRVAVDFPQLRIVAGHIGWPWTEEMIAVAAKHPNVWIDTSAHMPKYYPHQFVHFLKTYGRHKCIWASDWPVLTFEAAMTGLAALELKPEVERLFLHDNAVSAFGLKD</sequence>
<feature type="domain" description="Amidohydrolase-related" evidence="2">
    <location>
        <begin position="12"/>
        <end position="279"/>
    </location>
</feature>
<dbReference type="RefSeq" id="WP_244232589.1">
    <property type="nucleotide sequence ID" value="NZ_UPHQ01000312.1"/>
</dbReference>
<proteinExistence type="predicted"/>
<dbReference type="InterPro" id="IPR032466">
    <property type="entry name" value="Metal_Hydrolase"/>
</dbReference>
<dbReference type="InterPro" id="IPR032465">
    <property type="entry name" value="ACMSD"/>
</dbReference>
<organism evidence="3 4">
    <name type="scientific">Mycobacterium innocens</name>
    <dbReference type="NCBI Taxonomy" id="2341083"/>
    <lineage>
        <taxon>Bacteria</taxon>
        <taxon>Bacillati</taxon>
        <taxon>Actinomycetota</taxon>
        <taxon>Actinomycetes</taxon>
        <taxon>Mycobacteriales</taxon>
        <taxon>Mycobacteriaceae</taxon>
        <taxon>Mycobacterium</taxon>
    </lineage>
</organism>
<dbReference type="EMBL" id="UPHQ01000312">
    <property type="protein sequence ID" value="VBA46212.1"/>
    <property type="molecule type" value="Genomic_DNA"/>
</dbReference>
<dbReference type="PANTHER" id="PTHR21240:SF19">
    <property type="entry name" value="CATALYTIC_ HYDROLASE"/>
    <property type="match status" value="1"/>
</dbReference>
<dbReference type="Proteomes" id="UP000267289">
    <property type="component" value="Unassembled WGS sequence"/>
</dbReference>
<reference evidence="3 4" key="1">
    <citation type="submission" date="2018-09" db="EMBL/GenBank/DDBJ databases">
        <authorList>
            <person name="Tagini F."/>
        </authorList>
    </citation>
    <scope>NUCLEOTIDE SEQUENCE [LARGE SCALE GENOMIC DNA]</scope>
    <source>
        <strain evidence="3 4">MK13</strain>
    </source>
</reference>
<keyword evidence="4" id="KW-1185">Reference proteome</keyword>
<evidence type="ECO:0000313" key="3">
    <source>
        <dbReference type="EMBL" id="VBA46212.1"/>
    </source>
</evidence>
<protein>
    <recommendedName>
        <fullName evidence="2">Amidohydrolase-related domain-containing protein</fullName>
    </recommendedName>
</protein>
<dbReference type="SUPFAM" id="SSF51556">
    <property type="entry name" value="Metallo-dependent hydrolases"/>
    <property type="match status" value="1"/>
</dbReference>
<evidence type="ECO:0000259" key="2">
    <source>
        <dbReference type="Pfam" id="PF04909"/>
    </source>
</evidence>
<dbReference type="Gene3D" id="3.20.20.140">
    <property type="entry name" value="Metal-dependent hydrolases"/>
    <property type="match status" value="1"/>
</dbReference>
<dbReference type="InterPro" id="IPR006680">
    <property type="entry name" value="Amidohydro-rel"/>
</dbReference>
<dbReference type="Pfam" id="PF04909">
    <property type="entry name" value="Amidohydro_2"/>
    <property type="match status" value="1"/>
</dbReference>
<evidence type="ECO:0000313" key="4">
    <source>
        <dbReference type="Proteomes" id="UP000267289"/>
    </source>
</evidence>
<dbReference type="PANTHER" id="PTHR21240">
    <property type="entry name" value="2-AMINO-3-CARBOXYLMUCONATE-6-SEMIALDEHYDE DECARBOXYLASE"/>
    <property type="match status" value="1"/>
</dbReference>
<name>A0A498QJ79_9MYCO</name>
<keyword evidence="1" id="KW-0456">Lyase</keyword>
<evidence type="ECO:0000256" key="1">
    <source>
        <dbReference type="ARBA" id="ARBA00023239"/>
    </source>
</evidence>
<dbReference type="GO" id="GO:0016787">
    <property type="term" value="F:hydrolase activity"/>
    <property type="evidence" value="ECO:0007669"/>
    <property type="project" value="InterPro"/>
</dbReference>